<evidence type="ECO:0000256" key="7">
    <source>
        <dbReference type="ARBA" id="ARBA00047334"/>
    </source>
</evidence>
<feature type="binding site" evidence="10">
    <location>
        <position position="121"/>
    </location>
    <ligand>
        <name>4-amino-2-methyl-5-(diphosphooxymethyl)pyrimidine</name>
        <dbReference type="ChEBI" id="CHEBI:57841"/>
    </ligand>
</feature>
<evidence type="ECO:0000256" key="12">
    <source>
        <dbReference type="RuleBase" id="RU004253"/>
    </source>
</evidence>
<dbReference type="SUPFAM" id="SSF51391">
    <property type="entry name" value="Thiamin phosphate synthase"/>
    <property type="match status" value="1"/>
</dbReference>
<dbReference type="GO" id="GO:0009229">
    <property type="term" value="P:thiamine diphosphate biosynthetic process"/>
    <property type="evidence" value="ECO:0007669"/>
    <property type="project" value="UniProtKB-UniRule"/>
</dbReference>
<evidence type="ECO:0000313" key="15">
    <source>
        <dbReference type="Proteomes" id="UP000254209"/>
    </source>
</evidence>
<evidence type="ECO:0000256" key="2">
    <source>
        <dbReference type="ARBA" id="ARBA00005165"/>
    </source>
</evidence>
<feature type="binding site" evidence="10">
    <location>
        <position position="102"/>
    </location>
    <ligand>
        <name>Mg(2+)</name>
        <dbReference type="ChEBI" id="CHEBI:18420"/>
    </ligand>
</feature>
<dbReference type="EMBL" id="UFSO01000003">
    <property type="protein sequence ID" value="SSY80516.1"/>
    <property type="molecule type" value="Genomic_DNA"/>
</dbReference>
<dbReference type="HAMAP" id="MF_00097">
    <property type="entry name" value="TMP_synthase"/>
    <property type="match status" value="1"/>
</dbReference>
<comment type="pathway">
    <text evidence="2 10 12">Cofactor biosynthesis; thiamine diphosphate biosynthesis; thiamine phosphate from 4-amino-2-methyl-5-diphosphomethylpyrimidine and 4-methyl-5-(2-phosphoethyl)-thiazole: step 1/1.</text>
</comment>
<keyword evidence="4 10" id="KW-0479">Metal-binding</keyword>
<evidence type="ECO:0000256" key="9">
    <source>
        <dbReference type="ARBA" id="ARBA00047883"/>
    </source>
</evidence>
<evidence type="ECO:0000313" key="14">
    <source>
        <dbReference type="EMBL" id="SSY80516.1"/>
    </source>
</evidence>
<dbReference type="GO" id="GO:0005737">
    <property type="term" value="C:cytoplasm"/>
    <property type="evidence" value="ECO:0007669"/>
    <property type="project" value="TreeGrafter"/>
</dbReference>
<dbReference type="InterPro" id="IPR022998">
    <property type="entry name" value="ThiamineP_synth_TenI"/>
</dbReference>
<dbReference type="GO" id="GO:0000287">
    <property type="term" value="F:magnesium ion binding"/>
    <property type="evidence" value="ECO:0007669"/>
    <property type="project" value="UniProtKB-UniRule"/>
</dbReference>
<dbReference type="OrthoDB" id="9810880at2"/>
<dbReference type="STRING" id="1120980.GCA_000745955_00650"/>
<feature type="binding site" evidence="10">
    <location>
        <begin position="148"/>
        <end position="150"/>
    </location>
    <ligand>
        <name>2-[(2R,5Z)-2-carboxy-4-methylthiazol-5(2H)-ylidene]ethyl phosphate</name>
        <dbReference type="ChEBI" id="CHEBI:62899"/>
    </ligand>
</feature>
<dbReference type="AlphaFoldDB" id="A0A376BU93"/>
<keyword evidence="3 10" id="KW-0808">Transferase</keyword>
<comment type="function">
    <text evidence="1 10">Condenses 4-methyl-5-(beta-hydroxyethyl)thiazole monophosphate (THZ-P) and 2-methyl-4-amino-5-hydroxymethyl pyrimidine pyrophosphate (HMP-PP) to form thiamine monophosphate (TMP).</text>
</comment>
<keyword evidence="5 10" id="KW-0460">Magnesium</keyword>
<evidence type="ECO:0000256" key="6">
    <source>
        <dbReference type="ARBA" id="ARBA00022977"/>
    </source>
</evidence>
<organism evidence="14 15">
    <name type="scientific">Alysiella crassa</name>
    <dbReference type="NCBI Taxonomy" id="153491"/>
    <lineage>
        <taxon>Bacteria</taxon>
        <taxon>Pseudomonadati</taxon>
        <taxon>Pseudomonadota</taxon>
        <taxon>Betaproteobacteria</taxon>
        <taxon>Neisseriales</taxon>
        <taxon>Neisseriaceae</taxon>
        <taxon>Alysiella</taxon>
    </lineage>
</organism>
<dbReference type="PANTHER" id="PTHR20857:SF15">
    <property type="entry name" value="THIAMINE-PHOSPHATE SYNTHASE"/>
    <property type="match status" value="1"/>
</dbReference>
<sequence length="218" mass="23284">MFSREFLSVYWVAGTPDCRHKSMGTPQANLLHTLENALRAGITCFQLREKGDNALNNPLHIKSLAQDCQDLCRQFNVPFVLNNDVALALAIGADGVHIGQSDMAAREVLAQSAGRLFVGLSNSSEADLQRSFRLPELAYWAVGAIFHTQSKPDATQNVGLDLLRLARQLGGDKPIVAIGGITVDNVASVHAAGADGVAVISAITQAADVAETVRRLRG</sequence>
<evidence type="ECO:0000256" key="10">
    <source>
        <dbReference type="HAMAP-Rule" id="MF_00097"/>
    </source>
</evidence>
<reference evidence="14 15" key="1">
    <citation type="submission" date="2018-06" db="EMBL/GenBank/DDBJ databases">
        <authorList>
            <consortium name="Pathogen Informatics"/>
            <person name="Doyle S."/>
        </authorList>
    </citation>
    <scope>NUCLEOTIDE SEQUENCE [LARGE SCALE GENOMIC DNA]</scope>
    <source>
        <strain evidence="14 15">NCTC10283</strain>
    </source>
</reference>
<dbReference type="InterPro" id="IPR034291">
    <property type="entry name" value="TMP_synthase"/>
</dbReference>
<evidence type="ECO:0000256" key="11">
    <source>
        <dbReference type="RuleBase" id="RU003826"/>
    </source>
</evidence>
<accession>A0A376BU93</accession>
<comment type="similarity">
    <text evidence="10 11">Belongs to the thiamine-phosphate synthase family.</text>
</comment>
<keyword evidence="15" id="KW-1185">Reference proteome</keyword>
<comment type="cofactor">
    <cofactor evidence="10">
        <name>Mg(2+)</name>
        <dbReference type="ChEBI" id="CHEBI:18420"/>
    </cofactor>
    <text evidence="10">Binds 1 Mg(2+) ion per subunit.</text>
</comment>
<feature type="binding site" evidence="10">
    <location>
        <position position="82"/>
    </location>
    <ligand>
        <name>4-amino-2-methyl-5-(diphosphooxymethyl)pyrimidine</name>
        <dbReference type="ChEBI" id="CHEBI:57841"/>
    </ligand>
</feature>
<evidence type="ECO:0000256" key="3">
    <source>
        <dbReference type="ARBA" id="ARBA00022679"/>
    </source>
</evidence>
<dbReference type="PANTHER" id="PTHR20857">
    <property type="entry name" value="THIAMINE-PHOSPHATE PYROPHOSPHORYLASE"/>
    <property type="match status" value="1"/>
</dbReference>
<dbReference type="FunFam" id="3.20.20.70:FF:000096">
    <property type="entry name" value="Thiamine-phosphate synthase"/>
    <property type="match status" value="1"/>
</dbReference>
<keyword evidence="6 10" id="KW-0784">Thiamine biosynthesis</keyword>
<feature type="binding site" evidence="10">
    <location>
        <position position="151"/>
    </location>
    <ligand>
        <name>4-amino-2-methyl-5-(diphosphooxymethyl)pyrimidine</name>
        <dbReference type="ChEBI" id="CHEBI:57841"/>
    </ligand>
</feature>
<comment type="catalytic activity">
    <reaction evidence="7 10 11">
        <text>4-methyl-5-(2-phosphooxyethyl)-thiazole + 4-amino-2-methyl-5-(diphosphooxymethyl)pyrimidine + H(+) = thiamine phosphate + diphosphate</text>
        <dbReference type="Rhea" id="RHEA:22328"/>
        <dbReference type="ChEBI" id="CHEBI:15378"/>
        <dbReference type="ChEBI" id="CHEBI:33019"/>
        <dbReference type="ChEBI" id="CHEBI:37575"/>
        <dbReference type="ChEBI" id="CHEBI:57841"/>
        <dbReference type="ChEBI" id="CHEBI:58296"/>
        <dbReference type="EC" id="2.5.1.3"/>
    </reaction>
</comment>
<dbReference type="NCBIfam" id="TIGR00693">
    <property type="entry name" value="thiE"/>
    <property type="match status" value="1"/>
</dbReference>
<evidence type="ECO:0000256" key="4">
    <source>
        <dbReference type="ARBA" id="ARBA00022723"/>
    </source>
</evidence>
<evidence type="ECO:0000256" key="5">
    <source>
        <dbReference type="ARBA" id="ARBA00022842"/>
    </source>
</evidence>
<protein>
    <recommendedName>
        <fullName evidence="10">Thiamine-phosphate synthase</fullName>
        <shortName evidence="10">TP synthase</shortName>
        <shortName evidence="10">TPS</shortName>
        <ecNumber evidence="10">2.5.1.3</ecNumber>
    </recommendedName>
    <alternativeName>
        <fullName evidence="10">Thiamine-phosphate pyrophosphorylase</fullName>
        <shortName evidence="10">TMP pyrophosphorylase</shortName>
        <shortName evidence="10">TMP-PPase</shortName>
    </alternativeName>
</protein>
<dbReference type="GO" id="GO:0009228">
    <property type="term" value="P:thiamine biosynthetic process"/>
    <property type="evidence" value="ECO:0007669"/>
    <property type="project" value="UniProtKB-KW"/>
</dbReference>
<dbReference type="EC" id="2.5.1.3" evidence="10"/>
<comment type="catalytic activity">
    <reaction evidence="9 10 11">
        <text>2-[(2R,5Z)-2-carboxy-4-methylthiazol-5(2H)-ylidene]ethyl phosphate + 4-amino-2-methyl-5-(diphosphooxymethyl)pyrimidine + 2 H(+) = thiamine phosphate + CO2 + diphosphate</text>
        <dbReference type="Rhea" id="RHEA:47844"/>
        <dbReference type="ChEBI" id="CHEBI:15378"/>
        <dbReference type="ChEBI" id="CHEBI:16526"/>
        <dbReference type="ChEBI" id="CHEBI:33019"/>
        <dbReference type="ChEBI" id="CHEBI:37575"/>
        <dbReference type="ChEBI" id="CHEBI:57841"/>
        <dbReference type="ChEBI" id="CHEBI:62899"/>
        <dbReference type="EC" id="2.5.1.3"/>
    </reaction>
</comment>
<dbReference type="Proteomes" id="UP000254209">
    <property type="component" value="Unassembled WGS sequence"/>
</dbReference>
<feature type="domain" description="Thiamine phosphate synthase/TenI" evidence="13">
    <location>
        <begin position="27"/>
        <end position="203"/>
    </location>
</feature>
<dbReference type="CDD" id="cd00564">
    <property type="entry name" value="TMP_TenI"/>
    <property type="match status" value="1"/>
</dbReference>
<gene>
    <name evidence="10 14" type="primary">thiE</name>
    <name evidence="14" type="ORF">NCTC10283_02076</name>
</gene>
<dbReference type="Gene3D" id="3.20.20.70">
    <property type="entry name" value="Aldolase class I"/>
    <property type="match status" value="1"/>
</dbReference>
<dbReference type="InterPro" id="IPR036206">
    <property type="entry name" value="ThiamineP_synth_sf"/>
</dbReference>
<dbReference type="UniPathway" id="UPA00060">
    <property type="reaction ID" value="UER00141"/>
</dbReference>
<evidence type="ECO:0000256" key="8">
    <source>
        <dbReference type="ARBA" id="ARBA00047851"/>
    </source>
</evidence>
<proteinExistence type="inferred from homology"/>
<dbReference type="InterPro" id="IPR013785">
    <property type="entry name" value="Aldolase_TIM"/>
</dbReference>
<dbReference type="RefSeq" id="WP_034291611.1">
    <property type="nucleotide sequence ID" value="NZ_CP091519.2"/>
</dbReference>
<feature type="binding site" evidence="10">
    <location>
        <begin position="200"/>
        <end position="201"/>
    </location>
    <ligand>
        <name>2-[(2R,5Z)-2-carboxy-4-methylthiazol-5(2H)-ylidene]ethyl phosphate</name>
        <dbReference type="ChEBI" id="CHEBI:62899"/>
    </ligand>
</feature>
<feature type="binding site" evidence="10">
    <location>
        <position position="180"/>
    </location>
    <ligand>
        <name>2-[(2R,5Z)-2-carboxy-4-methylthiazol-5(2H)-ylidene]ethyl phosphate</name>
        <dbReference type="ChEBI" id="CHEBI:62899"/>
    </ligand>
</feature>
<feature type="binding site" evidence="10">
    <location>
        <begin position="46"/>
        <end position="50"/>
    </location>
    <ligand>
        <name>4-amino-2-methyl-5-(diphosphooxymethyl)pyrimidine</name>
        <dbReference type="ChEBI" id="CHEBI:57841"/>
    </ligand>
</feature>
<dbReference type="Pfam" id="PF02581">
    <property type="entry name" value="TMP-TENI"/>
    <property type="match status" value="1"/>
</dbReference>
<comment type="caution">
    <text evidence="10">Lacks conserved residue(s) required for the propagation of feature annotation.</text>
</comment>
<comment type="catalytic activity">
    <reaction evidence="8 10 11">
        <text>2-(2-carboxy-4-methylthiazol-5-yl)ethyl phosphate + 4-amino-2-methyl-5-(diphosphooxymethyl)pyrimidine + 2 H(+) = thiamine phosphate + CO2 + diphosphate</text>
        <dbReference type="Rhea" id="RHEA:47848"/>
        <dbReference type="ChEBI" id="CHEBI:15378"/>
        <dbReference type="ChEBI" id="CHEBI:16526"/>
        <dbReference type="ChEBI" id="CHEBI:33019"/>
        <dbReference type="ChEBI" id="CHEBI:37575"/>
        <dbReference type="ChEBI" id="CHEBI:57841"/>
        <dbReference type="ChEBI" id="CHEBI:62890"/>
        <dbReference type="EC" id="2.5.1.3"/>
    </reaction>
</comment>
<name>A0A376BU93_9NEIS</name>
<evidence type="ECO:0000256" key="1">
    <source>
        <dbReference type="ARBA" id="ARBA00003814"/>
    </source>
</evidence>
<dbReference type="GO" id="GO:0004789">
    <property type="term" value="F:thiamine-phosphate diphosphorylase activity"/>
    <property type="evidence" value="ECO:0007669"/>
    <property type="project" value="UniProtKB-UniRule"/>
</dbReference>
<evidence type="ECO:0000259" key="13">
    <source>
        <dbReference type="Pfam" id="PF02581"/>
    </source>
</evidence>